<dbReference type="Pfam" id="PF12079">
    <property type="entry name" value="DUF3558"/>
    <property type="match status" value="1"/>
</dbReference>
<name>A0A7I9V0I5_9ACTN</name>
<gene>
    <name evidence="2" type="ORF">nbrc107697_27210</name>
</gene>
<dbReference type="AlphaFoldDB" id="A0A7I9V0I5"/>
<dbReference type="EMBL" id="BJOU01000008">
    <property type="protein sequence ID" value="GED98682.1"/>
    <property type="molecule type" value="Genomic_DNA"/>
</dbReference>
<feature type="region of interest" description="Disordered" evidence="1">
    <location>
        <begin position="33"/>
        <end position="53"/>
    </location>
</feature>
<proteinExistence type="predicted"/>
<dbReference type="OrthoDB" id="4552877at2"/>
<evidence type="ECO:0000256" key="1">
    <source>
        <dbReference type="SAM" id="MobiDB-lite"/>
    </source>
</evidence>
<sequence length="200" mass="21282">MMRLTDGRAWLLALTGALFVGVVVIVASITRHGGESRTAGQPTTATADAAHSPWKGRLPDPCATLPQLTLTRLQLEASSGAAQNQNDGSQIRNCTLFASGGQTWTSLVSYSTTSFDEAQRIAEDPTRYVTRATMALGHPAFRSTPRAAERATTECTITAGTVFGTVAYRVWDESSPSADAVCAKATELAVAFYPSVRRGR</sequence>
<dbReference type="Proteomes" id="UP000444980">
    <property type="component" value="Unassembled WGS sequence"/>
</dbReference>
<protein>
    <recommendedName>
        <fullName evidence="4">DUF3558 domain-containing protein</fullName>
    </recommendedName>
</protein>
<accession>A0A7I9V0I5</accession>
<dbReference type="InterPro" id="IPR024520">
    <property type="entry name" value="DUF3558"/>
</dbReference>
<evidence type="ECO:0000313" key="3">
    <source>
        <dbReference type="Proteomes" id="UP000444980"/>
    </source>
</evidence>
<reference evidence="3" key="1">
    <citation type="submission" date="2019-06" db="EMBL/GenBank/DDBJ databases">
        <title>Gordonia isolated from sludge of a wastewater treatment plant.</title>
        <authorList>
            <person name="Tamura T."/>
            <person name="Aoyama K."/>
            <person name="Kang Y."/>
            <person name="Saito S."/>
            <person name="Akiyama N."/>
            <person name="Yazawa K."/>
            <person name="Gonoi T."/>
            <person name="Mikami Y."/>
        </authorList>
    </citation>
    <scope>NUCLEOTIDE SEQUENCE [LARGE SCALE GENOMIC DNA]</scope>
    <source>
        <strain evidence="3">NBRC 107697</strain>
    </source>
</reference>
<comment type="caution">
    <text evidence="2">The sequence shown here is derived from an EMBL/GenBank/DDBJ whole genome shotgun (WGS) entry which is preliminary data.</text>
</comment>
<organism evidence="2 3">
    <name type="scientific">Gordonia crocea</name>
    <dbReference type="NCBI Taxonomy" id="589162"/>
    <lineage>
        <taxon>Bacteria</taxon>
        <taxon>Bacillati</taxon>
        <taxon>Actinomycetota</taxon>
        <taxon>Actinomycetes</taxon>
        <taxon>Mycobacteriales</taxon>
        <taxon>Gordoniaceae</taxon>
        <taxon>Gordonia</taxon>
    </lineage>
</organism>
<keyword evidence="3" id="KW-1185">Reference proteome</keyword>
<evidence type="ECO:0008006" key="4">
    <source>
        <dbReference type="Google" id="ProtNLM"/>
    </source>
</evidence>
<evidence type="ECO:0000313" key="2">
    <source>
        <dbReference type="EMBL" id="GED98682.1"/>
    </source>
</evidence>
<dbReference type="RefSeq" id="WP_161928083.1">
    <property type="nucleotide sequence ID" value="NZ_BJOU01000008.1"/>
</dbReference>